<comment type="catalytic activity">
    <reaction evidence="2 14">
        <text>adenosylcob(III)inamide phosphate + GTP + H(+) = adenosylcob(III)inamide-GDP + diphosphate</text>
        <dbReference type="Rhea" id="RHEA:22712"/>
        <dbReference type="ChEBI" id="CHEBI:15378"/>
        <dbReference type="ChEBI" id="CHEBI:33019"/>
        <dbReference type="ChEBI" id="CHEBI:37565"/>
        <dbReference type="ChEBI" id="CHEBI:58502"/>
        <dbReference type="ChEBI" id="CHEBI:60487"/>
        <dbReference type="EC" id="2.7.7.62"/>
    </reaction>
</comment>
<evidence type="ECO:0000256" key="12">
    <source>
        <dbReference type="ARBA" id="ARBA00022840"/>
    </source>
</evidence>
<feature type="binding site" evidence="16">
    <location>
        <begin position="35"/>
        <end position="37"/>
    </location>
    <ligand>
        <name>GTP</name>
        <dbReference type="ChEBI" id="CHEBI:37565"/>
    </ligand>
</feature>
<protein>
    <recommendedName>
        <fullName evidence="14">Bifunctional adenosylcobalamin biosynthesis protein</fullName>
        <ecNumber evidence="14">2.7.1.156</ecNumber>
        <ecNumber evidence="14">2.7.7.62</ecNumber>
    </recommendedName>
</protein>
<dbReference type="OrthoDB" id="9788370at2"/>
<sequence>MLSKVTLVLGGASSGKSDIAEKFVLKSGLPRVYVATAQAFDEEMRAKIKRHRAARGEAWTTLEAPFDAAGAISGRDSGEIVLLDCATLWLSNVLLADRDVDAEGARLVSALADAPCPVVVVSNEVGQGIVPENALSRRFRAAQGQLNRSLAAEAGTVIGVMAGLPFALKGTLPEGLA</sequence>
<dbReference type="GO" id="GO:0009236">
    <property type="term" value="P:cobalamin biosynthetic process"/>
    <property type="evidence" value="ECO:0007669"/>
    <property type="project" value="UniProtKB-UniRule"/>
</dbReference>
<dbReference type="PANTHER" id="PTHR34848">
    <property type="match status" value="1"/>
</dbReference>
<name>A0A1H9S8V5_9RHOB</name>
<keyword evidence="10 14" id="KW-0547">Nucleotide-binding</keyword>
<evidence type="ECO:0000256" key="6">
    <source>
        <dbReference type="ARBA" id="ARBA00005159"/>
    </source>
</evidence>
<dbReference type="EC" id="2.7.7.62" evidence="14"/>
<evidence type="ECO:0000256" key="1">
    <source>
        <dbReference type="ARBA" id="ARBA00000312"/>
    </source>
</evidence>
<evidence type="ECO:0000256" key="2">
    <source>
        <dbReference type="ARBA" id="ARBA00000711"/>
    </source>
</evidence>
<evidence type="ECO:0000256" key="10">
    <source>
        <dbReference type="ARBA" id="ARBA00022741"/>
    </source>
</evidence>
<evidence type="ECO:0000256" key="14">
    <source>
        <dbReference type="PIRNR" id="PIRNR006135"/>
    </source>
</evidence>
<keyword evidence="8 14" id="KW-0169">Cobalamin biosynthesis</keyword>
<dbReference type="STRING" id="641238.SAMN04490244_10387"/>
<evidence type="ECO:0000256" key="8">
    <source>
        <dbReference type="ARBA" id="ARBA00022573"/>
    </source>
</evidence>
<organism evidence="17 18">
    <name type="scientific">Tranquillimonas rosea</name>
    <dbReference type="NCBI Taxonomy" id="641238"/>
    <lineage>
        <taxon>Bacteria</taxon>
        <taxon>Pseudomonadati</taxon>
        <taxon>Pseudomonadota</taxon>
        <taxon>Alphaproteobacteria</taxon>
        <taxon>Rhodobacterales</taxon>
        <taxon>Roseobacteraceae</taxon>
        <taxon>Tranquillimonas</taxon>
    </lineage>
</organism>
<feature type="binding site" evidence="16">
    <location>
        <begin position="10"/>
        <end position="17"/>
    </location>
    <ligand>
        <name>GTP</name>
        <dbReference type="ChEBI" id="CHEBI:37565"/>
    </ligand>
</feature>
<evidence type="ECO:0000256" key="9">
    <source>
        <dbReference type="ARBA" id="ARBA00022679"/>
    </source>
</evidence>
<comment type="pathway">
    <text evidence="6 14">Cofactor biosynthesis; adenosylcobalamin biosynthesis; adenosylcobalamin from cob(II)yrinate a,c-diamide: step 5/7.</text>
</comment>
<comment type="catalytic activity">
    <reaction evidence="3">
        <text>adenosylcob(III)inamide + GTP = adenosylcob(III)inamide phosphate + GDP + H(+)</text>
        <dbReference type="Rhea" id="RHEA:15765"/>
        <dbReference type="ChEBI" id="CHEBI:2480"/>
        <dbReference type="ChEBI" id="CHEBI:15378"/>
        <dbReference type="ChEBI" id="CHEBI:37565"/>
        <dbReference type="ChEBI" id="CHEBI:58189"/>
        <dbReference type="ChEBI" id="CHEBI:58502"/>
        <dbReference type="EC" id="2.7.1.156"/>
    </reaction>
</comment>
<dbReference type="GO" id="GO:0008820">
    <property type="term" value="F:cobinamide phosphate guanylyltransferase activity"/>
    <property type="evidence" value="ECO:0007669"/>
    <property type="project" value="UniProtKB-UniRule"/>
</dbReference>
<feature type="binding site" evidence="16">
    <location>
        <position position="84"/>
    </location>
    <ligand>
        <name>GTP</name>
        <dbReference type="ChEBI" id="CHEBI:37565"/>
    </ligand>
</feature>
<dbReference type="PIRSF" id="PIRSF006135">
    <property type="entry name" value="CobU"/>
    <property type="match status" value="1"/>
</dbReference>
<dbReference type="EMBL" id="FOGU01000003">
    <property type="protein sequence ID" value="SER81476.1"/>
    <property type="molecule type" value="Genomic_DNA"/>
</dbReference>
<dbReference type="Proteomes" id="UP000198885">
    <property type="component" value="Unassembled WGS sequence"/>
</dbReference>
<gene>
    <name evidence="17" type="ORF">SAMN04490244_10387</name>
</gene>
<evidence type="ECO:0000256" key="15">
    <source>
        <dbReference type="PIRSR" id="PIRSR006135-1"/>
    </source>
</evidence>
<feature type="binding site" evidence="16">
    <location>
        <begin position="52"/>
        <end position="55"/>
    </location>
    <ligand>
        <name>GTP</name>
        <dbReference type="ChEBI" id="CHEBI:37565"/>
    </ligand>
</feature>
<dbReference type="PANTHER" id="PTHR34848:SF1">
    <property type="entry name" value="BIFUNCTIONAL ADENOSYLCOBALAMIN BIOSYNTHESIS PROTEIN COBU"/>
    <property type="match status" value="1"/>
</dbReference>
<dbReference type="GO" id="GO:0043752">
    <property type="term" value="F:adenosylcobinamide kinase activity"/>
    <property type="evidence" value="ECO:0007669"/>
    <property type="project" value="UniProtKB-EC"/>
</dbReference>
<comment type="catalytic activity">
    <reaction evidence="1 14">
        <text>adenosylcob(III)inamide + ATP = adenosylcob(III)inamide phosphate + ADP + H(+)</text>
        <dbReference type="Rhea" id="RHEA:15769"/>
        <dbReference type="ChEBI" id="CHEBI:2480"/>
        <dbReference type="ChEBI" id="CHEBI:15378"/>
        <dbReference type="ChEBI" id="CHEBI:30616"/>
        <dbReference type="ChEBI" id="CHEBI:58502"/>
        <dbReference type="ChEBI" id="CHEBI:456216"/>
        <dbReference type="EC" id="2.7.1.156"/>
    </reaction>
</comment>
<dbReference type="Pfam" id="PF02283">
    <property type="entry name" value="CobU"/>
    <property type="match status" value="1"/>
</dbReference>
<evidence type="ECO:0000256" key="3">
    <source>
        <dbReference type="ARBA" id="ARBA00001522"/>
    </source>
</evidence>
<comment type="similarity">
    <text evidence="7 14">Belongs to the CobU/CobP family.</text>
</comment>
<evidence type="ECO:0000256" key="4">
    <source>
        <dbReference type="ARBA" id="ARBA00003889"/>
    </source>
</evidence>
<dbReference type="RefSeq" id="WP_092689845.1">
    <property type="nucleotide sequence ID" value="NZ_FOGU01000003.1"/>
</dbReference>
<dbReference type="Gene3D" id="3.40.50.300">
    <property type="entry name" value="P-loop containing nucleotide triphosphate hydrolases"/>
    <property type="match status" value="1"/>
</dbReference>
<feature type="binding site" evidence="16">
    <location>
        <position position="63"/>
    </location>
    <ligand>
        <name>GTP</name>
        <dbReference type="ChEBI" id="CHEBI:37565"/>
    </ligand>
</feature>
<accession>A0A1H9S8V5</accession>
<comment type="pathway">
    <text evidence="5 14">Cofactor biosynthesis; adenosylcobalamin biosynthesis; adenosylcobalamin from cob(II)yrinate a,c-diamide: step 6/7.</text>
</comment>
<dbReference type="NCBIfam" id="NF004469">
    <property type="entry name" value="PRK05800.1"/>
    <property type="match status" value="1"/>
</dbReference>
<evidence type="ECO:0000256" key="16">
    <source>
        <dbReference type="PIRSR" id="PIRSR006135-2"/>
    </source>
</evidence>
<feature type="active site" description="GMP-histidine intermediate" evidence="15">
    <location>
        <position position="51"/>
    </location>
</feature>
<evidence type="ECO:0000256" key="11">
    <source>
        <dbReference type="ARBA" id="ARBA00022777"/>
    </source>
</evidence>
<keyword evidence="17" id="KW-0548">Nucleotidyltransferase</keyword>
<proteinExistence type="inferred from homology"/>
<evidence type="ECO:0000313" key="17">
    <source>
        <dbReference type="EMBL" id="SER81476.1"/>
    </source>
</evidence>
<dbReference type="GO" id="GO:0005525">
    <property type="term" value="F:GTP binding"/>
    <property type="evidence" value="ECO:0007669"/>
    <property type="project" value="UniProtKB-UniRule"/>
</dbReference>
<keyword evidence="18" id="KW-1185">Reference proteome</keyword>
<evidence type="ECO:0000313" key="18">
    <source>
        <dbReference type="Proteomes" id="UP000198885"/>
    </source>
</evidence>
<keyword evidence="11 14" id="KW-0418">Kinase</keyword>
<dbReference type="UniPathway" id="UPA00148">
    <property type="reaction ID" value="UER00236"/>
</dbReference>
<dbReference type="InterPro" id="IPR003203">
    <property type="entry name" value="CobU/CobP"/>
</dbReference>
<dbReference type="InterPro" id="IPR027417">
    <property type="entry name" value="P-loop_NTPase"/>
</dbReference>
<keyword evidence="9 14" id="KW-0808">Transferase</keyword>
<evidence type="ECO:0000256" key="5">
    <source>
        <dbReference type="ARBA" id="ARBA00004692"/>
    </source>
</evidence>
<dbReference type="CDD" id="cd00544">
    <property type="entry name" value="CobU"/>
    <property type="match status" value="1"/>
</dbReference>
<reference evidence="17 18" key="1">
    <citation type="submission" date="2016-10" db="EMBL/GenBank/DDBJ databases">
        <authorList>
            <person name="de Groot N.N."/>
        </authorList>
    </citation>
    <scope>NUCLEOTIDE SEQUENCE [LARGE SCALE GENOMIC DNA]</scope>
    <source>
        <strain evidence="17 18">DSM 23042</strain>
    </source>
</reference>
<evidence type="ECO:0000256" key="7">
    <source>
        <dbReference type="ARBA" id="ARBA00007490"/>
    </source>
</evidence>
<dbReference type="GO" id="GO:0005524">
    <property type="term" value="F:ATP binding"/>
    <property type="evidence" value="ECO:0007669"/>
    <property type="project" value="UniProtKB-UniRule"/>
</dbReference>
<dbReference type="SUPFAM" id="SSF52540">
    <property type="entry name" value="P-loop containing nucleoside triphosphate hydrolases"/>
    <property type="match status" value="1"/>
</dbReference>
<keyword evidence="12 14" id="KW-0067">ATP-binding</keyword>
<dbReference type="EC" id="2.7.1.156" evidence="14"/>
<evidence type="ECO:0000256" key="13">
    <source>
        <dbReference type="ARBA" id="ARBA00023134"/>
    </source>
</evidence>
<dbReference type="AlphaFoldDB" id="A0A1H9S8V5"/>
<comment type="function">
    <text evidence="4 14">Catalyzes ATP-dependent phosphorylation of adenosylcobinamide and addition of GMP to adenosylcobinamide phosphate.</text>
</comment>
<keyword evidence="13 14" id="KW-0342">GTP-binding</keyword>